<evidence type="ECO:0000313" key="3">
    <source>
        <dbReference type="Proteomes" id="UP000265618"/>
    </source>
</evidence>
<comment type="caution">
    <text evidence="2">The sequence shown here is derived from an EMBL/GenBank/DDBJ whole genome shotgun (WGS) entry which is preliminary data.</text>
</comment>
<protein>
    <submittedName>
        <fullName evidence="2">Uncharacterized protein</fullName>
    </submittedName>
</protein>
<proteinExistence type="predicted"/>
<accession>A0A9K3GRX4</accession>
<feature type="compositionally biased region" description="Basic and acidic residues" evidence="1">
    <location>
        <begin position="88"/>
        <end position="97"/>
    </location>
</feature>
<feature type="non-terminal residue" evidence="2">
    <location>
        <position position="155"/>
    </location>
</feature>
<feature type="non-terminal residue" evidence="2">
    <location>
        <position position="1"/>
    </location>
</feature>
<gene>
    <name evidence="2" type="ORF">KIPB_017302</name>
</gene>
<feature type="region of interest" description="Disordered" evidence="1">
    <location>
        <begin position="62"/>
        <end position="104"/>
    </location>
</feature>
<reference evidence="2 3" key="1">
    <citation type="journal article" date="2018" name="PLoS ONE">
        <title>The draft genome of Kipferlia bialata reveals reductive genome evolution in fornicate parasites.</title>
        <authorList>
            <person name="Tanifuji G."/>
            <person name="Takabayashi S."/>
            <person name="Kume K."/>
            <person name="Takagi M."/>
            <person name="Nakayama T."/>
            <person name="Kamikawa R."/>
            <person name="Inagaki Y."/>
            <person name="Hashimoto T."/>
        </authorList>
    </citation>
    <scope>NUCLEOTIDE SEQUENCE [LARGE SCALE GENOMIC DNA]</scope>
    <source>
        <strain evidence="2">NY0173</strain>
    </source>
</reference>
<keyword evidence="3" id="KW-1185">Reference proteome</keyword>
<dbReference type="AlphaFoldDB" id="A0A9K3GRX4"/>
<organism evidence="2 3">
    <name type="scientific">Kipferlia bialata</name>
    <dbReference type="NCBI Taxonomy" id="797122"/>
    <lineage>
        <taxon>Eukaryota</taxon>
        <taxon>Metamonada</taxon>
        <taxon>Carpediemonas-like organisms</taxon>
        <taxon>Kipferlia</taxon>
    </lineage>
</organism>
<sequence>RDTLVAMQAGEVDVAGMSERDHTRFIHGARGILREMHRDPHGNNKVCFPAFDIQVLVKVEGREGQRPNNRRRGGRGGRGRNRGRNRGGGREEEERGQRPGNQKLVLSGEFPLQEAFSRLYRLCFGVGRVDLFRGMLRSINQHQCLMWLWLTGDAT</sequence>
<dbReference type="EMBL" id="BDIP01011423">
    <property type="protein sequence ID" value="GIQ93088.1"/>
    <property type="molecule type" value="Genomic_DNA"/>
</dbReference>
<evidence type="ECO:0000256" key="1">
    <source>
        <dbReference type="SAM" id="MobiDB-lite"/>
    </source>
</evidence>
<name>A0A9K3GRX4_9EUKA</name>
<evidence type="ECO:0000313" key="2">
    <source>
        <dbReference type="EMBL" id="GIQ93088.1"/>
    </source>
</evidence>
<feature type="compositionally biased region" description="Basic residues" evidence="1">
    <location>
        <begin position="68"/>
        <end position="87"/>
    </location>
</feature>
<dbReference type="Proteomes" id="UP000265618">
    <property type="component" value="Unassembled WGS sequence"/>
</dbReference>